<evidence type="ECO:0000313" key="11">
    <source>
        <dbReference type="Proteomes" id="UP001589867"/>
    </source>
</evidence>
<evidence type="ECO:0000256" key="4">
    <source>
        <dbReference type="ARBA" id="ARBA00022827"/>
    </source>
</evidence>
<dbReference type="InterPro" id="IPR052161">
    <property type="entry name" value="Mycobact_Acyl-CoA_DH"/>
</dbReference>
<dbReference type="Pfam" id="PF00441">
    <property type="entry name" value="Acyl-CoA_dh_1"/>
    <property type="match status" value="1"/>
</dbReference>
<gene>
    <name evidence="10" type="ORF">ACFFIA_20125</name>
</gene>
<dbReference type="InterPro" id="IPR009100">
    <property type="entry name" value="AcylCoA_DH/oxidase_NM_dom_sf"/>
</dbReference>
<protein>
    <submittedName>
        <fullName evidence="10">Acyl-CoA dehydrogenase family protein</fullName>
    </submittedName>
</protein>
<feature type="domain" description="Acyl-CoA oxidase/dehydrogenase middle" evidence="8">
    <location>
        <begin position="132"/>
        <end position="226"/>
    </location>
</feature>
<dbReference type="PANTHER" id="PTHR43292:SF3">
    <property type="entry name" value="ACYL-COA DEHYDROGENASE FADE29"/>
    <property type="match status" value="1"/>
</dbReference>
<dbReference type="Gene3D" id="1.10.540.10">
    <property type="entry name" value="Acyl-CoA dehydrogenase/oxidase, N-terminal domain"/>
    <property type="match status" value="1"/>
</dbReference>
<evidence type="ECO:0000313" key="10">
    <source>
        <dbReference type="EMBL" id="MFC0529973.1"/>
    </source>
</evidence>
<dbReference type="Pfam" id="PF02771">
    <property type="entry name" value="Acyl-CoA_dh_N"/>
    <property type="match status" value="1"/>
</dbReference>
<comment type="similarity">
    <text evidence="2 6">Belongs to the acyl-CoA dehydrogenase family.</text>
</comment>
<feature type="domain" description="Acyl-CoA dehydrogenase/oxidase N-terminal" evidence="9">
    <location>
        <begin position="18"/>
        <end position="129"/>
    </location>
</feature>
<evidence type="ECO:0000259" key="9">
    <source>
        <dbReference type="Pfam" id="PF02771"/>
    </source>
</evidence>
<evidence type="ECO:0000256" key="6">
    <source>
        <dbReference type="RuleBase" id="RU362125"/>
    </source>
</evidence>
<dbReference type="SUPFAM" id="SSF56645">
    <property type="entry name" value="Acyl-CoA dehydrogenase NM domain-like"/>
    <property type="match status" value="1"/>
</dbReference>
<keyword evidence="4 6" id="KW-0274">FAD</keyword>
<dbReference type="InterPro" id="IPR037069">
    <property type="entry name" value="AcylCoA_DH/ox_N_sf"/>
</dbReference>
<comment type="cofactor">
    <cofactor evidence="1 6">
        <name>FAD</name>
        <dbReference type="ChEBI" id="CHEBI:57692"/>
    </cofactor>
</comment>
<name>A0ABV6M5M0_9ACTN</name>
<dbReference type="InterPro" id="IPR013786">
    <property type="entry name" value="AcylCoA_DH/ox_N"/>
</dbReference>
<evidence type="ECO:0000256" key="2">
    <source>
        <dbReference type="ARBA" id="ARBA00009347"/>
    </source>
</evidence>
<dbReference type="Proteomes" id="UP001589867">
    <property type="component" value="Unassembled WGS sequence"/>
</dbReference>
<dbReference type="SUPFAM" id="SSF47203">
    <property type="entry name" value="Acyl-CoA dehydrogenase C-terminal domain-like"/>
    <property type="match status" value="1"/>
</dbReference>
<dbReference type="Gene3D" id="2.40.110.10">
    <property type="entry name" value="Butyryl-CoA Dehydrogenase, subunit A, domain 2"/>
    <property type="match status" value="1"/>
</dbReference>
<dbReference type="InterPro" id="IPR046373">
    <property type="entry name" value="Acyl-CoA_Oxase/DH_mid-dom_sf"/>
</dbReference>
<evidence type="ECO:0000259" key="8">
    <source>
        <dbReference type="Pfam" id="PF02770"/>
    </source>
</evidence>
<dbReference type="PANTHER" id="PTHR43292">
    <property type="entry name" value="ACYL-COA DEHYDROGENASE"/>
    <property type="match status" value="1"/>
</dbReference>
<dbReference type="RefSeq" id="WP_377253052.1">
    <property type="nucleotide sequence ID" value="NZ_JBHLUH010000039.1"/>
</dbReference>
<evidence type="ECO:0000259" key="7">
    <source>
        <dbReference type="Pfam" id="PF00441"/>
    </source>
</evidence>
<evidence type="ECO:0000256" key="3">
    <source>
        <dbReference type="ARBA" id="ARBA00022630"/>
    </source>
</evidence>
<dbReference type="EMBL" id="JBHLUH010000039">
    <property type="protein sequence ID" value="MFC0529973.1"/>
    <property type="molecule type" value="Genomic_DNA"/>
</dbReference>
<dbReference type="InterPro" id="IPR009075">
    <property type="entry name" value="AcylCo_DH/oxidase_C"/>
</dbReference>
<organism evidence="10 11">
    <name type="scientific">Phytohabitans kaempferiae</name>
    <dbReference type="NCBI Taxonomy" id="1620943"/>
    <lineage>
        <taxon>Bacteria</taxon>
        <taxon>Bacillati</taxon>
        <taxon>Actinomycetota</taxon>
        <taxon>Actinomycetes</taxon>
        <taxon>Micromonosporales</taxon>
        <taxon>Micromonosporaceae</taxon>
    </lineage>
</organism>
<dbReference type="InterPro" id="IPR036250">
    <property type="entry name" value="AcylCo_DH-like_C"/>
</dbReference>
<feature type="domain" description="Acyl-CoA dehydrogenase/oxidase C-terminal" evidence="7">
    <location>
        <begin position="238"/>
        <end position="393"/>
    </location>
</feature>
<evidence type="ECO:0000256" key="1">
    <source>
        <dbReference type="ARBA" id="ARBA00001974"/>
    </source>
</evidence>
<accession>A0ABV6M5M0</accession>
<comment type="caution">
    <text evidence="10">The sequence shown here is derived from an EMBL/GenBank/DDBJ whole genome shotgun (WGS) entry which is preliminary data.</text>
</comment>
<keyword evidence="11" id="KW-1185">Reference proteome</keyword>
<sequence length="402" mass="44694">MSEVTEAGPARDVSLGELSHEVRRWCAEHVPPDWRREQAGVGHDEFVRFQRWWFDELKSGGYAFPHWPASWGGGYDLAQQAVVFEELARADAPRLVLHFVALHHAAATLLAAGTERQRADYLPAIRDGEVWCQGFSEPNAGSDLASLGTRAERRGDVYVVNGQKIWASGALDSTWCLLLARTDASAPKRRGITYLIMDMRTPGVTVRPIRQITGEQHFCEIFLTDVEIPVDNRIGAENEGWRIAQSTLNSERGATMIELAERLAYGFRWLVDLAARNGELGGADTLWDDRLARLASEVQALRLLARRPLAGTHDGAAYGAFASTVKLFYSELLQRMTRLGVELSGLPGQEWQVRPLSSGWESGLWLLDHIGSWEWTIPGGTSEIQRTIIGERGLGLPREALS</sequence>
<evidence type="ECO:0000256" key="5">
    <source>
        <dbReference type="ARBA" id="ARBA00023002"/>
    </source>
</evidence>
<keyword evidence="5 6" id="KW-0560">Oxidoreductase</keyword>
<reference evidence="10 11" key="1">
    <citation type="submission" date="2024-09" db="EMBL/GenBank/DDBJ databases">
        <authorList>
            <person name="Sun Q."/>
            <person name="Mori K."/>
        </authorList>
    </citation>
    <scope>NUCLEOTIDE SEQUENCE [LARGE SCALE GENOMIC DNA]</scope>
    <source>
        <strain evidence="10 11">TBRC 3947</strain>
    </source>
</reference>
<keyword evidence="3 6" id="KW-0285">Flavoprotein</keyword>
<dbReference type="Pfam" id="PF02770">
    <property type="entry name" value="Acyl-CoA_dh_M"/>
    <property type="match status" value="1"/>
</dbReference>
<dbReference type="InterPro" id="IPR006091">
    <property type="entry name" value="Acyl-CoA_Oxase/DH_mid-dom"/>
</dbReference>
<proteinExistence type="inferred from homology"/>
<dbReference type="Gene3D" id="1.20.140.10">
    <property type="entry name" value="Butyryl-CoA Dehydrogenase, subunit A, domain 3"/>
    <property type="match status" value="1"/>
</dbReference>